<keyword evidence="9 19" id="KW-0808">Transferase</keyword>
<dbReference type="HAMAP" id="MF_00719">
    <property type="entry name" value="CobS"/>
    <property type="match status" value="1"/>
</dbReference>
<dbReference type="GO" id="GO:0051073">
    <property type="term" value="F:adenosylcobinamide-GDP ribazoletransferase activity"/>
    <property type="evidence" value="ECO:0007669"/>
    <property type="project" value="UniProtKB-UniRule"/>
</dbReference>
<evidence type="ECO:0000256" key="12">
    <source>
        <dbReference type="ARBA" id="ARBA00022989"/>
    </source>
</evidence>
<evidence type="ECO:0000256" key="10">
    <source>
        <dbReference type="ARBA" id="ARBA00022692"/>
    </source>
</evidence>
<dbReference type="EMBL" id="CYSE01000002">
    <property type="protein sequence ID" value="CUH77008.1"/>
    <property type="molecule type" value="Genomic_DNA"/>
</dbReference>
<keyword evidence="12 19" id="KW-1133">Transmembrane helix</keyword>
<feature type="transmembrane region" description="Helical" evidence="19">
    <location>
        <begin position="192"/>
        <end position="217"/>
    </location>
</feature>
<evidence type="ECO:0000256" key="9">
    <source>
        <dbReference type="ARBA" id="ARBA00022679"/>
    </source>
</evidence>
<proteinExistence type="inferred from homology"/>
<keyword evidence="13 19" id="KW-0472">Membrane</keyword>
<keyword evidence="7 19" id="KW-1003">Cell membrane</keyword>
<dbReference type="OrthoDB" id="9794626at2"/>
<keyword evidence="10 19" id="KW-0812">Transmembrane</keyword>
<dbReference type="STRING" id="441103.TRN7648_01244"/>
<evidence type="ECO:0000256" key="17">
    <source>
        <dbReference type="ARBA" id="ARBA00048623"/>
    </source>
</evidence>
<feature type="transmembrane region" description="Helical" evidence="19">
    <location>
        <begin position="44"/>
        <end position="64"/>
    </location>
</feature>
<accession>A0A0P1G5H7</accession>
<comment type="catalytic activity">
    <reaction evidence="18 19">
        <text>alpha-ribazole 5'-phosphate + adenosylcob(III)inamide-GDP = adenosylcob(III)alamin 5'-phosphate + GMP + H(+)</text>
        <dbReference type="Rhea" id="RHEA:23560"/>
        <dbReference type="ChEBI" id="CHEBI:15378"/>
        <dbReference type="ChEBI" id="CHEBI:57918"/>
        <dbReference type="ChEBI" id="CHEBI:58115"/>
        <dbReference type="ChEBI" id="CHEBI:60487"/>
        <dbReference type="ChEBI" id="CHEBI:60493"/>
        <dbReference type="EC" id="2.7.8.26"/>
    </reaction>
</comment>
<dbReference type="Proteomes" id="UP000054935">
    <property type="component" value="Unassembled WGS sequence"/>
</dbReference>
<dbReference type="AlphaFoldDB" id="A0A0P1G5H7"/>
<keyword evidence="21" id="KW-1185">Reference proteome</keyword>
<evidence type="ECO:0000256" key="7">
    <source>
        <dbReference type="ARBA" id="ARBA00022475"/>
    </source>
</evidence>
<comment type="cofactor">
    <cofactor evidence="1 19">
        <name>Mg(2+)</name>
        <dbReference type="ChEBI" id="CHEBI:18420"/>
    </cofactor>
</comment>
<evidence type="ECO:0000256" key="13">
    <source>
        <dbReference type="ARBA" id="ARBA00023136"/>
    </source>
</evidence>
<evidence type="ECO:0000256" key="4">
    <source>
        <dbReference type="ARBA" id="ARBA00010561"/>
    </source>
</evidence>
<evidence type="ECO:0000256" key="8">
    <source>
        <dbReference type="ARBA" id="ARBA00022573"/>
    </source>
</evidence>
<reference evidence="20 21" key="1">
    <citation type="submission" date="2015-09" db="EMBL/GenBank/DDBJ databases">
        <authorList>
            <consortium name="Swine Surveillance"/>
        </authorList>
    </citation>
    <scope>NUCLEOTIDE SEQUENCE [LARGE SCALE GENOMIC DNA]</scope>
    <source>
        <strain evidence="20 21">CECT 7648</strain>
    </source>
</reference>
<evidence type="ECO:0000313" key="20">
    <source>
        <dbReference type="EMBL" id="CUH77008.1"/>
    </source>
</evidence>
<keyword evidence="8 19" id="KW-0169">Cobalamin biosynthesis</keyword>
<comment type="function">
    <text evidence="14 19">Joins adenosylcobinamide-GDP and alpha-ribazole to generate adenosylcobalamin (Ado-cobalamin). Also synthesizes adenosylcobalamin 5'-phosphate from adenosylcobinamide-GDP and alpha-ribazole 5'-phosphate.</text>
</comment>
<dbReference type="UniPathway" id="UPA00148">
    <property type="reaction ID" value="UER00238"/>
</dbReference>
<evidence type="ECO:0000256" key="11">
    <source>
        <dbReference type="ARBA" id="ARBA00022842"/>
    </source>
</evidence>
<evidence type="ECO:0000256" key="15">
    <source>
        <dbReference type="ARBA" id="ARBA00032605"/>
    </source>
</evidence>
<evidence type="ECO:0000256" key="5">
    <source>
        <dbReference type="ARBA" id="ARBA00013200"/>
    </source>
</evidence>
<dbReference type="Pfam" id="PF02654">
    <property type="entry name" value="CobS"/>
    <property type="match status" value="1"/>
</dbReference>
<evidence type="ECO:0000256" key="1">
    <source>
        <dbReference type="ARBA" id="ARBA00001946"/>
    </source>
</evidence>
<evidence type="ECO:0000256" key="18">
    <source>
        <dbReference type="ARBA" id="ARBA00049504"/>
    </source>
</evidence>
<comment type="similarity">
    <text evidence="4 19">Belongs to the CobS family.</text>
</comment>
<dbReference type="GO" id="GO:0005886">
    <property type="term" value="C:plasma membrane"/>
    <property type="evidence" value="ECO:0007669"/>
    <property type="project" value="UniProtKB-SubCell"/>
</dbReference>
<dbReference type="GO" id="GO:0009236">
    <property type="term" value="P:cobalamin biosynthetic process"/>
    <property type="evidence" value="ECO:0007669"/>
    <property type="project" value="UniProtKB-UniRule"/>
</dbReference>
<name>A0A0P1G5H7_9RHOB</name>
<comment type="catalytic activity">
    <reaction evidence="17 19">
        <text>alpha-ribazole + adenosylcob(III)inamide-GDP = adenosylcob(III)alamin + GMP + H(+)</text>
        <dbReference type="Rhea" id="RHEA:16049"/>
        <dbReference type="ChEBI" id="CHEBI:10329"/>
        <dbReference type="ChEBI" id="CHEBI:15378"/>
        <dbReference type="ChEBI" id="CHEBI:18408"/>
        <dbReference type="ChEBI" id="CHEBI:58115"/>
        <dbReference type="ChEBI" id="CHEBI:60487"/>
        <dbReference type="EC" id="2.7.8.26"/>
    </reaction>
</comment>
<dbReference type="GO" id="GO:0008818">
    <property type="term" value="F:cobalamin 5'-phosphate synthase activity"/>
    <property type="evidence" value="ECO:0007669"/>
    <property type="project" value="UniProtKB-UniRule"/>
</dbReference>
<protein>
    <recommendedName>
        <fullName evidence="6 19">Adenosylcobinamide-GDP ribazoletransferase</fullName>
        <ecNumber evidence="5 19">2.7.8.26</ecNumber>
    </recommendedName>
    <alternativeName>
        <fullName evidence="16 19">Cobalamin synthase</fullName>
    </alternativeName>
    <alternativeName>
        <fullName evidence="15 19">Cobalamin-5'-phosphate synthase</fullName>
    </alternativeName>
</protein>
<sequence length="255" mass="26493">MKDALRMEAHLFLLCLRYLTRVPMARDLATSDDLRVRATKYQPLVGALVGAVGAAVLGLAGMVWSWPVAVLLSLGATLLVTGAFHEQGFARSAEALAIGRDRMSVLRGLQTSSYGRVGTLTLGLALALKLALLMELPPGLAAVGLIAAHGIGRMAAVHVTATTHYAREEGIRALVPGVTPDGYRAALATSGLLLAGLVAVTSLAAGLCAFLGAVALGQVWRMRAVAKMGGYTRDCLGGVEQLAELGVLLGLTVWV</sequence>
<organism evidence="20 21">
    <name type="scientific">Tropicibacter naphthalenivorans</name>
    <dbReference type="NCBI Taxonomy" id="441103"/>
    <lineage>
        <taxon>Bacteria</taxon>
        <taxon>Pseudomonadati</taxon>
        <taxon>Pseudomonadota</taxon>
        <taxon>Alphaproteobacteria</taxon>
        <taxon>Rhodobacterales</taxon>
        <taxon>Roseobacteraceae</taxon>
        <taxon>Tropicibacter</taxon>
    </lineage>
</organism>
<evidence type="ECO:0000256" key="16">
    <source>
        <dbReference type="ARBA" id="ARBA00032853"/>
    </source>
</evidence>
<dbReference type="EC" id="2.7.8.26" evidence="5 19"/>
<dbReference type="PANTHER" id="PTHR34148">
    <property type="entry name" value="ADENOSYLCOBINAMIDE-GDP RIBAZOLETRANSFERASE"/>
    <property type="match status" value="1"/>
</dbReference>
<gene>
    <name evidence="20" type="primary">cobS_2</name>
    <name evidence="19" type="synonym">cobS</name>
    <name evidence="20" type="ORF">TRN7648_01244</name>
</gene>
<comment type="pathway">
    <text evidence="3 19">Cofactor biosynthesis; adenosylcobalamin biosynthesis; adenosylcobalamin from cob(II)yrinate a,c-diamide: step 7/7.</text>
</comment>
<keyword evidence="11 19" id="KW-0460">Magnesium</keyword>
<evidence type="ECO:0000256" key="14">
    <source>
        <dbReference type="ARBA" id="ARBA00025228"/>
    </source>
</evidence>
<evidence type="ECO:0000256" key="2">
    <source>
        <dbReference type="ARBA" id="ARBA00004651"/>
    </source>
</evidence>
<dbReference type="RefSeq" id="WP_083499781.1">
    <property type="nucleotide sequence ID" value="NZ_CYSE01000002.1"/>
</dbReference>
<evidence type="ECO:0000256" key="3">
    <source>
        <dbReference type="ARBA" id="ARBA00004663"/>
    </source>
</evidence>
<evidence type="ECO:0000313" key="21">
    <source>
        <dbReference type="Proteomes" id="UP000054935"/>
    </source>
</evidence>
<dbReference type="InterPro" id="IPR003805">
    <property type="entry name" value="CobS"/>
</dbReference>
<comment type="subcellular location">
    <subcellularLocation>
        <location evidence="2 19">Cell membrane</location>
        <topology evidence="2 19">Multi-pass membrane protein</topology>
    </subcellularLocation>
</comment>
<dbReference type="PANTHER" id="PTHR34148:SF1">
    <property type="entry name" value="ADENOSYLCOBINAMIDE-GDP RIBAZOLETRANSFERASE"/>
    <property type="match status" value="1"/>
</dbReference>
<evidence type="ECO:0000256" key="19">
    <source>
        <dbReference type="HAMAP-Rule" id="MF_00719"/>
    </source>
</evidence>
<comment type="caution">
    <text evidence="19">Lacks conserved residue(s) required for the propagation of feature annotation.</text>
</comment>
<evidence type="ECO:0000256" key="6">
    <source>
        <dbReference type="ARBA" id="ARBA00015850"/>
    </source>
</evidence>